<feature type="signal peptide" evidence="2">
    <location>
        <begin position="1"/>
        <end position="20"/>
    </location>
</feature>
<keyword evidence="2" id="KW-0732">Signal</keyword>
<name>A0A974CN86_XENLA</name>
<evidence type="ECO:0000313" key="3">
    <source>
        <dbReference type="EMBL" id="OCT76342.1"/>
    </source>
</evidence>
<keyword evidence="1" id="KW-1133">Transmembrane helix</keyword>
<evidence type="ECO:0000256" key="2">
    <source>
        <dbReference type="SAM" id="SignalP"/>
    </source>
</evidence>
<dbReference type="AlphaFoldDB" id="A0A974CN86"/>
<sequence>MQLLQLLLFFLLISMNSLLSQELDINTNEQDHLKMKTNIPIEVTTTTTLEPILKKELGIKSKKRYNLKMKTNGPVEVTTTTTVEPTLKKELGIKSNKRYNLKMKTNAPIEVTMTTTLEPTFKKVGHFGKVVQRNYKKAQPRFLENKLKKQFEHLSEWYFNKQKNDEVTTTATPTTTLQTTLDPGRMERRGRMRMEVETLFFVTLAFVVVAVILGVFVVTLFLIQRRKKHDEFMKYMLQMY</sequence>
<dbReference type="Proteomes" id="UP000694892">
    <property type="component" value="Chromosome 6L"/>
</dbReference>
<feature type="transmembrane region" description="Helical" evidence="1">
    <location>
        <begin position="199"/>
        <end position="223"/>
    </location>
</feature>
<evidence type="ECO:0000256" key="1">
    <source>
        <dbReference type="SAM" id="Phobius"/>
    </source>
</evidence>
<gene>
    <name evidence="3" type="ORF">XELAEV_18031541mg</name>
</gene>
<organism evidence="3 4">
    <name type="scientific">Xenopus laevis</name>
    <name type="common">African clawed frog</name>
    <dbReference type="NCBI Taxonomy" id="8355"/>
    <lineage>
        <taxon>Eukaryota</taxon>
        <taxon>Metazoa</taxon>
        <taxon>Chordata</taxon>
        <taxon>Craniata</taxon>
        <taxon>Vertebrata</taxon>
        <taxon>Euteleostomi</taxon>
        <taxon>Amphibia</taxon>
        <taxon>Batrachia</taxon>
        <taxon>Anura</taxon>
        <taxon>Pipoidea</taxon>
        <taxon>Pipidae</taxon>
        <taxon>Xenopodinae</taxon>
        <taxon>Xenopus</taxon>
        <taxon>Xenopus</taxon>
    </lineage>
</organism>
<evidence type="ECO:0000313" key="4">
    <source>
        <dbReference type="Proteomes" id="UP000694892"/>
    </source>
</evidence>
<accession>A0A974CN86</accession>
<keyword evidence="1" id="KW-0472">Membrane</keyword>
<dbReference type="EMBL" id="CM004476">
    <property type="protein sequence ID" value="OCT76342.1"/>
    <property type="molecule type" value="Genomic_DNA"/>
</dbReference>
<keyword evidence="1" id="KW-0812">Transmembrane</keyword>
<proteinExistence type="predicted"/>
<reference evidence="4" key="1">
    <citation type="journal article" date="2016" name="Nature">
        <title>Genome evolution in the allotetraploid frog Xenopus laevis.</title>
        <authorList>
            <person name="Session A.M."/>
            <person name="Uno Y."/>
            <person name="Kwon T."/>
            <person name="Chapman J.A."/>
            <person name="Toyoda A."/>
            <person name="Takahashi S."/>
            <person name="Fukui A."/>
            <person name="Hikosaka A."/>
            <person name="Suzuki A."/>
            <person name="Kondo M."/>
            <person name="van Heeringen S.J."/>
            <person name="Quigley I."/>
            <person name="Heinz S."/>
            <person name="Ogino H."/>
            <person name="Ochi H."/>
            <person name="Hellsten U."/>
            <person name="Lyons J.B."/>
            <person name="Simakov O."/>
            <person name="Putnam N."/>
            <person name="Stites J."/>
            <person name="Kuroki Y."/>
            <person name="Tanaka T."/>
            <person name="Michiue T."/>
            <person name="Watanabe M."/>
            <person name="Bogdanovic O."/>
            <person name="Lister R."/>
            <person name="Georgiou G."/>
            <person name="Paranjpe S.S."/>
            <person name="van Kruijsbergen I."/>
            <person name="Shu S."/>
            <person name="Carlson J."/>
            <person name="Kinoshita T."/>
            <person name="Ohta Y."/>
            <person name="Mawaribuchi S."/>
            <person name="Jenkins J."/>
            <person name="Grimwood J."/>
            <person name="Schmutz J."/>
            <person name="Mitros T."/>
            <person name="Mozaffari S.V."/>
            <person name="Suzuki Y."/>
            <person name="Haramoto Y."/>
            <person name="Yamamoto T.S."/>
            <person name="Takagi C."/>
            <person name="Heald R."/>
            <person name="Miller K."/>
            <person name="Haudenschild C."/>
            <person name="Kitzman J."/>
            <person name="Nakayama T."/>
            <person name="Izutsu Y."/>
            <person name="Robert J."/>
            <person name="Fortriede J."/>
            <person name="Burns K."/>
            <person name="Lotay V."/>
            <person name="Karimi K."/>
            <person name="Yasuoka Y."/>
            <person name="Dichmann D.S."/>
            <person name="Flajnik M.F."/>
            <person name="Houston D.W."/>
            <person name="Shendure J."/>
            <person name="DuPasquier L."/>
            <person name="Vize P.D."/>
            <person name="Zorn A.M."/>
            <person name="Ito M."/>
            <person name="Marcotte E.M."/>
            <person name="Wallingford J.B."/>
            <person name="Ito Y."/>
            <person name="Asashima M."/>
            <person name="Ueno N."/>
            <person name="Matsuda Y."/>
            <person name="Veenstra G.J."/>
            <person name="Fujiyama A."/>
            <person name="Harland R.M."/>
            <person name="Taira M."/>
            <person name="Rokhsar D.S."/>
        </authorList>
    </citation>
    <scope>NUCLEOTIDE SEQUENCE [LARGE SCALE GENOMIC DNA]</scope>
    <source>
        <strain evidence="4">J</strain>
    </source>
</reference>
<protein>
    <submittedName>
        <fullName evidence="3">Uncharacterized protein</fullName>
    </submittedName>
</protein>
<feature type="chain" id="PRO_5037560421" evidence="2">
    <location>
        <begin position="21"/>
        <end position="240"/>
    </location>
</feature>